<dbReference type="Proteomes" id="UP000588491">
    <property type="component" value="Unassembled WGS sequence"/>
</dbReference>
<dbReference type="AlphaFoldDB" id="A0A7Y0K4N4"/>
<dbReference type="SUPFAM" id="SSF54427">
    <property type="entry name" value="NTF2-like"/>
    <property type="match status" value="1"/>
</dbReference>
<dbReference type="EMBL" id="JABBPK010000001">
    <property type="protein sequence ID" value="NMO75743.1"/>
    <property type="molecule type" value="Genomic_DNA"/>
</dbReference>
<protein>
    <submittedName>
        <fullName evidence="1">Nuclear transport factor 2 family protein</fullName>
    </submittedName>
</protein>
<dbReference type="Gene3D" id="3.10.450.50">
    <property type="match status" value="1"/>
</dbReference>
<keyword evidence="2" id="KW-1185">Reference proteome</keyword>
<dbReference type="InterPro" id="IPR032710">
    <property type="entry name" value="NTF2-like_dom_sf"/>
</dbReference>
<evidence type="ECO:0000313" key="2">
    <source>
        <dbReference type="Proteomes" id="UP000588491"/>
    </source>
</evidence>
<proteinExistence type="predicted"/>
<reference evidence="1 2" key="1">
    <citation type="submission" date="2020-04" db="EMBL/GenBank/DDBJ databases">
        <title>Bacillus sp. UniB3 isolated from commercial digestive syrup.</title>
        <authorList>
            <person name="Thorat V."/>
            <person name="Kirdat K."/>
            <person name="Tiwarekar B."/>
            <person name="Yadav A."/>
        </authorList>
    </citation>
    <scope>NUCLEOTIDE SEQUENCE [LARGE SCALE GENOMIC DNA]</scope>
    <source>
        <strain evidence="1 2">UniB3</strain>
    </source>
</reference>
<gene>
    <name evidence="1" type="ORF">HHU08_01650</name>
</gene>
<evidence type="ECO:0000313" key="1">
    <source>
        <dbReference type="EMBL" id="NMO75743.1"/>
    </source>
</evidence>
<comment type="caution">
    <text evidence="1">The sequence shown here is derived from an EMBL/GenBank/DDBJ whole genome shotgun (WGS) entry which is preliminary data.</text>
</comment>
<sequence length="112" mass="12740">MDKLPQIISDYINVSNNYDTQGYLATFSEDAIIKEDSLGKALVGKKEIQHYFETYFINYQTQTKVLTYTTSENIIDMKVLFTGNFPGEEINGLFKFTLNSSGFIANLEADLE</sequence>
<name>A0A7Y0K4N4_9BACI</name>
<dbReference type="RefSeq" id="WP_169187656.1">
    <property type="nucleotide sequence ID" value="NZ_JABBPK010000001.1"/>
</dbReference>
<organism evidence="1 2">
    <name type="scientific">Niallia alba</name>
    <dbReference type="NCBI Taxonomy" id="2729105"/>
    <lineage>
        <taxon>Bacteria</taxon>
        <taxon>Bacillati</taxon>
        <taxon>Bacillota</taxon>
        <taxon>Bacilli</taxon>
        <taxon>Bacillales</taxon>
        <taxon>Bacillaceae</taxon>
        <taxon>Niallia</taxon>
    </lineage>
</organism>
<accession>A0A7Y0K4N4</accession>